<name>A0A6F9DAF2_9ASCI</name>
<proteinExistence type="evidence at transcript level"/>
<dbReference type="AlphaFoldDB" id="A0A6F9DAF2"/>
<organism evidence="3">
    <name type="scientific">Phallusia mammillata</name>
    <dbReference type="NCBI Taxonomy" id="59560"/>
    <lineage>
        <taxon>Eukaryota</taxon>
        <taxon>Metazoa</taxon>
        <taxon>Chordata</taxon>
        <taxon>Tunicata</taxon>
        <taxon>Ascidiacea</taxon>
        <taxon>Phlebobranchia</taxon>
        <taxon>Ascidiidae</taxon>
        <taxon>Phallusia</taxon>
    </lineage>
</organism>
<evidence type="ECO:0000313" key="3">
    <source>
        <dbReference type="EMBL" id="CAB3232849.1"/>
    </source>
</evidence>
<dbReference type="InterPro" id="IPR048676">
    <property type="entry name" value="COMMD9_N"/>
</dbReference>
<accession>A0A6F9DAF2</accession>
<protein>
    <submittedName>
        <fullName evidence="3">COMM domain-containing protein 9</fullName>
    </submittedName>
</protein>
<gene>
    <name evidence="3" type="primary">Commd9</name>
</gene>
<dbReference type="InterPro" id="IPR037360">
    <property type="entry name" value="COMMD9"/>
</dbReference>
<feature type="domain" description="COMM" evidence="1">
    <location>
        <begin position="118"/>
        <end position="172"/>
    </location>
</feature>
<feature type="domain" description="COMMD9 N-terminal" evidence="2">
    <location>
        <begin position="22"/>
        <end position="94"/>
    </location>
</feature>
<dbReference type="PANTHER" id="PTHR15663:SF4">
    <property type="entry name" value="COMM DOMAIN-CONTAINING PROTEIN 9"/>
    <property type="match status" value="1"/>
</dbReference>
<dbReference type="Pfam" id="PF20923">
    <property type="entry name" value="COMMD9_HN"/>
    <property type="match status" value="1"/>
</dbReference>
<reference evidence="3" key="1">
    <citation type="submission" date="2020-04" db="EMBL/GenBank/DDBJ databases">
        <authorList>
            <person name="Neveu A P."/>
        </authorList>
    </citation>
    <scope>NUCLEOTIDE SEQUENCE</scope>
    <source>
        <tissue evidence="3">Whole embryo</tissue>
    </source>
</reference>
<dbReference type="EMBL" id="LR784106">
    <property type="protein sequence ID" value="CAB3232849.1"/>
    <property type="molecule type" value="mRNA"/>
</dbReference>
<sequence length="181" mass="20412">MGYTADIHQYSGLLHLLKASSKKTVIEICRMVAQADSKADILTRIRTDLNLNDTEAEDLYVDLTTFVEHVTYHDFHDVDSIKSSLPADFHPNLRDLLTKIVADNSAKWRSDLLSKQVSFPKVEELNWKVESNSTTTGRPTCKLNIKTNDEKDIKIVMSKATLDTMLDSLSTIRDQISSVTP</sequence>
<evidence type="ECO:0000259" key="1">
    <source>
        <dbReference type="Pfam" id="PF07258"/>
    </source>
</evidence>
<dbReference type="PANTHER" id="PTHR15663">
    <property type="entry name" value="COMM DOMAIN-CONTAINING PROTEIN 9"/>
    <property type="match status" value="1"/>
</dbReference>
<evidence type="ECO:0000259" key="2">
    <source>
        <dbReference type="Pfam" id="PF20923"/>
    </source>
</evidence>
<dbReference type="InterPro" id="IPR017920">
    <property type="entry name" value="COMM"/>
</dbReference>
<dbReference type="Pfam" id="PF07258">
    <property type="entry name" value="COMM_domain"/>
    <property type="match status" value="1"/>
</dbReference>